<dbReference type="InterPro" id="IPR007627">
    <property type="entry name" value="RNA_pol_sigma70_r2"/>
</dbReference>
<dbReference type="NCBIfam" id="TIGR02937">
    <property type="entry name" value="sigma70-ECF"/>
    <property type="match status" value="1"/>
</dbReference>
<accession>G8TCN2</accession>
<keyword evidence="2" id="KW-0805">Transcription regulation</keyword>
<dbReference type="InterPro" id="IPR013325">
    <property type="entry name" value="RNA_pol_sigma_r2"/>
</dbReference>
<keyword evidence="4" id="KW-0804">Transcription</keyword>
<dbReference type="RefSeq" id="WP_014223397.1">
    <property type="nucleotide sequence ID" value="NC_016609.1"/>
</dbReference>
<evidence type="ECO:0000259" key="6">
    <source>
        <dbReference type="Pfam" id="PF08281"/>
    </source>
</evidence>
<reference evidence="7 8" key="1">
    <citation type="submission" date="2011-12" db="EMBL/GenBank/DDBJ databases">
        <title>The complete genome of Niastella koreensis GR20-10.</title>
        <authorList>
            <consortium name="US DOE Joint Genome Institute (JGI-PGF)"/>
            <person name="Lucas S."/>
            <person name="Han J."/>
            <person name="Lapidus A."/>
            <person name="Bruce D."/>
            <person name="Goodwin L."/>
            <person name="Pitluck S."/>
            <person name="Peters L."/>
            <person name="Kyrpides N."/>
            <person name="Mavromatis K."/>
            <person name="Ivanova N."/>
            <person name="Mikhailova N."/>
            <person name="Davenport K."/>
            <person name="Saunders E."/>
            <person name="Detter J.C."/>
            <person name="Tapia R."/>
            <person name="Han C."/>
            <person name="Land M."/>
            <person name="Hauser L."/>
            <person name="Markowitz V."/>
            <person name="Cheng J.-F."/>
            <person name="Hugenholtz P."/>
            <person name="Woyke T."/>
            <person name="Wu D."/>
            <person name="Tindall B."/>
            <person name="Pomrenke H."/>
            <person name="Brambilla E."/>
            <person name="Klenk H.-P."/>
            <person name="Eisen J.A."/>
        </authorList>
    </citation>
    <scope>NUCLEOTIDE SEQUENCE [LARGE SCALE GENOMIC DNA]</scope>
    <source>
        <strain evidence="8">DSM 17620 / KACC 11465 / NBRC 106392 / GR20-10</strain>
    </source>
</reference>
<dbReference type="STRING" id="700598.Niako_7270"/>
<protein>
    <submittedName>
        <fullName evidence="7">RNA polymerase, sigma-24 subunit, ECF subfamily</fullName>
    </submittedName>
</protein>
<dbReference type="InterPro" id="IPR039425">
    <property type="entry name" value="RNA_pol_sigma-70-like"/>
</dbReference>
<organism evidence="7 8">
    <name type="scientific">Niastella koreensis (strain DSM 17620 / KACC 11465 / NBRC 106392 / GR20-10)</name>
    <dbReference type="NCBI Taxonomy" id="700598"/>
    <lineage>
        <taxon>Bacteria</taxon>
        <taxon>Pseudomonadati</taxon>
        <taxon>Bacteroidota</taxon>
        <taxon>Chitinophagia</taxon>
        <taxon>Chitinophagales</taxon>
        <taxon>Chitinophagaceae</taxon>
        <taxon>Niastella</taxon>
    </lineage>
</organism>
<evidence type="ECO:0000256" key="3">
    <source>
        <dbReference type="ARBA" id="ARBA00023082"/>
    </source>
</evidence>
<dbReference type="SUPFAM" id="SSF88946">
    <property type="entry name" value="Sigma2 domain of RNA polymerase sigma factors"/>
    <property type="match status" value="1"/>
</dbReference>
<evidence type="ECO:0000313" key="7">
    <source>
        <dbReference type="EMBL" id="AEW03486.1"/>
    </source>
</evidence>
<feature type="domain" description="RNA polymerase sigma-70 region 2" evidence="5">
    <location>
        <begin position="25"/>
        <end position="90"/>
    </location>
</feature>
<dbReference type="PANTHER" id="PTHR43133">
    <property type="entry name" value="RNA POLYMERASE ECF-TYPE SIGMA FACTO"/>
    <property type="match status" value="1"/>
</dbReference>
<dbReference type="AlphaFoldDB" id="G8TCN2"/>
<dbReference type="CDD" id="cd06171">
    <property type="entry name" value="Sigma70_r4"/>
    <property type="match status" value="1"/>
</dbReference>
<evidence type="ECO:0000259" key="5">
    <source>
        <dbReference type="Pfam" id="PF04542"/>
    </source>
</evidence>
<dbReference type="KEGG" id="nko:Niako_7270"/>
<dbReference type="Pfam" id="PF08281">
    <property type="entry name" value="Sigma70_r4_2"/>
    <property type="match status" value="1"/>
</dbReference>
<dbReference type="GO" id="GO:0006352">
    <property type="term" value="P:DNA-templated transcription initiation"/>
    <property type="evidence" value="ECO:0007669"/>
    <property type="project" value="InterPro"/>
</dbReference>
<dbReference type="GO" id="GO:0016987">
    <property type="term" value="F:sigma factor activity"/>
    <property type="evidence" value="ECO:0007669"/>
    <property type="project" value="UniProtKB-KW"/>
</dbReference>
<comment type="similarity">
    <text evidence="1">Belongs to the sigma-70 factor family. ECF subfamily.</text>
</comment>
<evidence type="ECO:0000256" key="2">
    <source>
        <dbReference type="ARBA" id="ARBA00023015"/>
    </source>
</evidence>
<name>G8TCN2_NIAKG</name>
<evidence type="ECO:0000256" key="1">
    <source>
        <dbReference type="ARBA" id="ARBA00010641"/>
    </source>
</evidence>
<dbReference type="InterPro" id="IPR014284">
    <property type="entry name" value="RNA_pol_sigma-70_dom"/>
</dbReference>
<dbReference type="InterPro" id="IPR013249">
    <property type="entry name" value="RNA_pol_sigma70_r4_t2"/>
</dbReference>
<proteinExistence type="inferred from homology"/>
<dbReference type="PATRIC" id="fig|700598.3.peg.7442"/>
<feature type="domain" description="RNA polymerase sigma factor 70 region 4 type 2" evidence="6">
    <location>
        <begin position="123"/>
        <end position="174"/>
    </location>
</feature>
<dbReference type="SUPFAM" id="SSF88659">
    <property type="entry name" value="Sigma3 and sigma4 domains of RNA polymerase sigma factors"/>
    <property type="match status" value="1"/>
</dbReference>
<dbReference type="OrthoDB" id="9150024at2"/>
<dbReference type="Gene3D" id="1.10.1740.10">
    <property type="match status" value="1"/>
</dbReference>
<keyword evidence="3" id="KW-0731">Sigma factor</keyword>
<dbReference type="InterPro" id="IPR036388">
    <property type="entry name" value="WH-like_DNA-bd_sf"/>
</dbReference>
<dbReference type="HOGENOM" id="CLU_047691_4_2_10"/>
<sequence>MISNQPDIVLWEAYQQGDHHSFDLLFRRYYEPLVQYGSKLTGNNDILEDCIQELFTELWQNKSQTQVQSVKAYLFKSLKYKLYRAYQRKTASPFNENYSDVLFELSHETLLVGREQDAEKTARVLQALGRLSHRQKEIIYLKFYQELSYEEVSEIMNINYQAARNLLYQSIKSLKKLLTTLALLLF</sequence>
<evidence type="ECO:0000313" key="8">
    <source>
        <dbReference type="Proteomes" id="UP000005438"/>
    </source>
</evidence>
<evidence type="ECO:0000256" key="4">
    <source>
        <dbReference type="ARBA" id="ARBA00023163"/>
    </source>
</evidence>
<dbReference type="Proteomes" id="UP000005438">
    <property type="component" value="Chromosome"/>
</dbReference>
<dbReference type="Pfam" id="PF04542">
    <property type="entry name" value="Sigma70_r2"/>
    <property type="match status" value="1"/>
</dbReference>
<dbReference type="Gene3D" id="1.10.10.10">
    <property type="entry name" value="Winged helix-like DNA-binding domain superfamily/Winged helix DNA-binding domain"/>
    <property type="match status" value="1"/>
</dbReference>
<dbReference type="PANTHER" id="PTHR43133:SF46">
    <property type="entry name" value="RNA POLYMERASE SIGMA-70 FACTOR ECF SUBFAMILY"/>
    <property type="match status" value="1"/>
</dbReference>
<dbReference type="GO" id="GO:0003677">
    <property type="term" value="F:DNA binding"/>
    <property type="evidence" value="ECO:0007669"/>
    <property type="project" value="InterPro"/>
</dbReference>
<dbReference type="InterPro" id="IPR013324">
    <property type="entry name" value="RNA_pol_sigma_r3/r4-like"/>
</dbReference>
<dbReference type="EMBL" id="CP003178">
    <property type="protein sequence ID" value="AEW03486.1"/>
    <property type="molecule type" value="Genomic_DNA"/>
</dbReference>
<gene>
    <name evidence="7" type="ordered locus">Niako_7270</name>
</gene>
<dbReference type="eggNOG" id="COG1595">
    <property type="taxonomic scope" value="Bacteria"/>
</dbReference>